<keyword evidence="7" id="KW-0325">Glycoprotein</keyword>
<dbReference type="InterPro" id="IPR001111">
    <property type="entry name" value="TGF-b_propeptide"/>
</dbReference>
<keyword evidence="3" id="KW-0964">Secreted</keyword>
<dbReference type="GO" id="GO:0005615">
    <property type="term" value="C:extracellular space"/>
    <property type="evidence" value="ECO:0007669"/>
    <property type="project" value="TreeGrafter"/>
</dbReference>
<dbReference type="InterPro" id="IPR015615">
    <property type="entry name" value="TGF-beta-rel"/>
</dbReference>
<evidence type="ECO:0000313" key="10">
    <source>
        <dbReference type="EMBL" id="RZC39571.1"/>
    </source>
</evidence>
<comment type="similarity">
    <text evidence="2">Belongs to the TGF-beta family.</text>
</comment>
<dbReference type="GO" id="GO:0005125">
    <property type="term" value="F:cytokine activity"/>
    <property type="evidence" value="ECO:0007669"/>
    <property type="project" value="TreeGrafter"/>
</dbReference>
<dbReference type="EMBL" id="QDEB01033204">
    <property type="protein sequence ID" value="RZC39571.1"/>
    <property type="molecule type" value="Genomic_DNA"/>
</dbReference>
<dbReference type="STRING" id="1661398.A0A482W349"/>
<comment type="subcellular location">
    <subcellularLocation>
        <location evidence="1">Secreted</location>
    </subcellularLocation>
</comment>
<keyword evidence="5" id="KW-0339">Growth factor</keyword>
<evidence type="ECO:0000256" key="4">
    <source>
        <dbReference type="ARBA" id="ARBA00022729"/>
    </source>
</evidence>
<evidence type="ECO:0000256" key="7">
    <source>
        <dbReference type="ARBA" id="ARBA00023180"/>
    </source>
</evidence>
<proteinExistence type="inferred from homology"/>
<evidence type="ECO:0000256" key="5">
    <source>
        <dbReference type="ARBA" id="ARBA00023030"/>
    </source>
</evidence>
<dbReference type="GO" id="GO:0008083">
    <property type="term" value="F:growth factor activity"/>
    <property type="evidence" value="ECO:0007669"/>
    <property type="project" value="UniProtKB-KW"/>
</dbReference>
<feature type="signal peptide" evidence="8">
    <location>
        <begin position="1"/>
        <end position="20"/>
    </location>
</feature>
<dbReference type="AlphaFoldDB" id="A0A482W349"/>
<evidence type="ECO:0000313" key="11">
    <source>
        <dbReference type="Proteomes" id="UP000292052"/>
    </source>
</evidence>
<keyword evidence="11" id="KW-1185">Reference proteome</keyword>
<keyword evidence="4 8" id="KW-0732">Signal</keyword>
<evidence type="ECO:0000256" key="8">
    <source>
        <dbReference type="SAM" id="SignalP"/>
    </source>
</evidence>
<name>A0A482W349_ASBVE</name>
<comment type="caution">
    <text evidence="10">The sequence shown here is derived from an EMBL/GenBank/DDBJ whole genome shotgun (WGS) entry which is preliminary data.</text>
</comment>
<dbReference type="Gene3D" id="2.60.120.970">
    <property type="match status" value="1"/>
</dbReference>
<organism evidence="10 11">
    <name type="scientific">Asbolus verrucosus</name>
    <name type="common">Desert ironclad beetle</name>
    <dbReference type="NCBI Taxonomy" id="1661398"/>
    <lineage>
        <taxon>Eukaryota</taxon>
        <taxon>Metazoa</taxon>
        <taxon>Ecdysozoa</taxon>
        <taxon>Arthropoda</taxon>
        <taxon>Hexapoda</taxon>
        <taxon>Insecta</taxon>
        <taxon>Pterygota</taxon>
        <taxon>Neoptera</taxon>
        <taxon>Endopterygota</taxon>
        <taxon>Coleoptera</taxon>
        <taxon>Polyphaga</taxon>
        <taxon>Cucujiformia</taxon>
        <taxon>Tenebrionidae</taxon>
        <taxon>Pimeliinae</taxon>
        <taxon>Asbolus</taxon>
    </lineage>
</organism>
<protein>
    <submittedName>
        <fullName evidence="10">Glass bottom boat protein</fullName>
    </submittedName>
</protein>
<dbReference type="Pfam" id="PF00688">
    <property type="entry name" value="TGFb_propeptide"/>
    <property type="match status" value="1"/>
</dbReference>
<gene>
    <name evidence="10" type="ORF">BDFB_013125</name>
</gene>
<evidence type="ECO:0000256" key="3">
    <source>
        <dbReference type="ARBA" id="ARBA00022525"/>
    </source>
</evidence>
<accession>A0A482W349</accession>
<dbReference type="Proteomes" id="UP000292052">
    <property type="component" value="Unassembled WGS sequence"/>
</dbReference>
<dbReference type="PANTHER" id="PTHR11848:SF310">
    <property type="entry name" value="PROTEIN 60A-RELATED"/>
    <property type="match status" value="1"/>
</dbReference>
<reference evidence="10 11" key="1">
    <citation type="submission" date="2017-03" db="EMBL/GenBank/DDBJ databases">
        <title>Genome of the blue death feigning beetle - Asbolus verrucosus.</title>
        <authorList>
            <person name="Rider S.D."/>
        </authorList>
    </citation>
    <scope>NUCLEOTIDE SEQUENCE [LARGE SCALE GENOMIC DNA]</scope>
    <source>
        <strain evidence="10">Butters</strain>
        <tissue evidence="10">Head and leg muscle</tissue>
    </source>
</reference>
<feature type="chain" id="PRO_5019730576" evidence="8">
    <location>
        <begin position="21"/>
        <end position="239"/>
    </location>
</feature>
<keyword evidence="6" id="KW-1015">Disulfide bond</keyword>
<evidence type="ECO:0000256" key="6">
    <source>
        <dbReference type="ARBA" id="ARBA00023157"/>
    </source>
</evidence>
<dbReference type="OrthoDB" id="5987191at2759"/>
<sequence>MNSVFVTVSVFFLAFSGVLSSPKAGFYIDNGMDQTAIDREMSKVEKHEMELEILNLLGLPNRPKRITKSLKKSAPKFLLDIYKSLMETENEGHSRSERSADLNLSGEEQNAINESDVIMTFESINHHVSSVRHERGKRLWFNVTEMPIAENVVGAELRIFQKETNSQKKNKNNIYTVTVYELVNTDSGERELEYISAINTTGRFTGWLGLNLTACLPTWVAFPNSNKGLYLSVHPADKP</sequence>
<dbReference type="PANTHER" id="PTHR11848">
    <property type="entry name" value="TGF-BETA FAMILY"/>
    <property type="match status" value="1"/>
</dbReference>
<evidence type="ECO:0000256" key="1">
    <source>
        <dbReference type="ARBA" id="ARBA00004613"/>
    </source>
</evidence>
<feature type="non-terminal residue" evidence="10">
    <location>
        <position position="239"/>
    </location>
</feature>
<feature type="domain" description="TGF-beta propeptide" evidence="9">
    <location>
        <begin position="30"/>
        <end position="238"/>
    </location>
</feature>
<evidence type="ECO:0000259" key="9">
    <source>
        <dbReference type="Pfam" id="PF00688"/>
    </source>
</evidence>
<evidence type="ECO:0000256" key="2">
    <source>
        <dbReference type="ARBA" id="ARBA00006656"/>
    </source>
</evidence>